<name>A0ABW5QWF3_9BACL</name>
<evidence type="ECO:0000313" key="1">
    <source>
        <dbReference type="EMBL" id="MFD2660846.1"/>
    </source>
</evidence>
<protein>
    <submittedName>
        <fullName evidence="1">YqeG family HAD IIIA-type phosphatase</fullName>
    </submittedName>
</protein>
<dbReference type="InterPro" id="IPR036412">
    <property type="entry name" value="HAD-like_sf"/>
</dbReference>
<gene>
    <name evidence="1" type="ORF">ACFSW5_11370</name>
</gene>
<dbReference type="Gene3D" id="3.40.50.1000">
    <property type="entry name" value="HAD superfamily/HAD-like"/>
    <property type="match status" value="1"/>
</dbReference>
<keyword evidence="2" id="KW-1185">Reference proteome</keyword>
<comment type="caution">
    <text evidence="1">The sequence shown here is derived from an EMBL/GenBank/DDBJ whole genome shotgun (WGS) entry which is preliminary data.</text>
</comment>
<proteinExistence type="predicted"/>
<evidence type="ECO:0000313" key="2">
    <source>
        <dbReference type="Proteomes" id="UP001597493"/>
    </source>
</evidence>
<reference evidence="2" key="1">
    <citation type="journal article" date="2019" name="Int. J. Syst. Evol. Microbiol.">
        <title>The Global Catalogue of Microorganisms (GCM) 10K type strain sequencing project: providing services to taxonomists for standard genome sequencing and annotation.</title>
        <authorList>
            <consortium name="The Broad Institute Genomics Platform"/>
            <consortium name="The Broad Institute Genome Sequencing Center for Infectious Disease"/>
            <person name="Wu L."/>
            <person name="Ma J."/>
        </authorList>
    </citation>
    <scope>NUCLEOTIDE SEQUENCE [LARGE SCALE GENOMIC DNA]</scope>
    <source>
        <strain evidence="2">TISTR 1827</strain>
    </source>
</reference>
<dbReference type="InterPro" id="IPR010021">
    <property type="entry name" value="PGPP1/Gep4"/>
</dbReference>
<dbReference type="EMBL" id="JBHUMY010000011">
    <property type="protein sequence ID" value="MFD2660846.1"/>
    <property type="molecule type" value="Genomic_DNA"/>
</dbReference>
<dbReference type="SUPFAM" id="SSF56784">
    <property type="entry name" value="HAD-like"/>
    <property type="match status" value="1"/>
</dbReference>
<dbReference type="InterPro" id="IPR023214">
    <property type="entry name" value="HAD_sf"/>
</dbReference>
<dbReference type="Pfam" id="PF00702">
    <property type="entry name" value="Hydrolase"/>
    <property type="match status" value="1"/>
</dbReference>
<dbReference type="Proteomes" id="UP001597493">
    <property type="component" value="Unassembled WGS sequence"/>
</dbReference>
<accession>A0ABW5QWF3</accession>
<organism evidence="1 2">
    <name type="scientific">Paenibacillus thailandensis</name>
    <dbReference type="NCBI Taxonomy" id="393250"/>
    <lineage>
        <taxon>Bacteria</taxon>
        <taxon>Bacillati</taxon>
        <taxon>Bacillota</taxon>
        <taxon>Bacilli</taxon>
        <taxon>Bacillales</taxon>
        <taxon>Paenibacillaceae</taxon>
        <taxon>Paenibacillus</taxon>
    </lineage>
</organism>
<dbReference type="RefSeq" id="WP_379272834.1">
    <property type="nucleotide sequence ID" value="NZ_JBHUGT010000045.1"/>
</dbReference>
<sequence>MSIIKPSLTVRSIAEIDAGALHRAGIKGIIVNWSNTLVPRKSASAPDSVMKWLQDLKSRYGMKVVIVSNSKPPADGTGLLHDIPALFEAGKPRKKAFMAALDILGTSKRETAVIGDGIMTDLWGGNRLGMYTVFASPSWTRPRFLGAIKRLAVKRFACSQIA</sequence>
<dbReference type="NCBIfam" id="TIGR01668">
    <property type="entry name" value="YqeG_hyp_ppase"/>
    <property type="match status" value="1"/>
</dbReference>